<dbReference type="PANTHER" id="PTHR46230:SF7">
    <property type="entry name" value="BOLA-LIKE PROTEIN 1"/>
    <property type="match status" value="1"/>
</dbReference>
<proteinExistence type="inferred from homology"/>
<evidence type="ECO:0000256" key="1">
    <source>
        <dbReference type="RuleBase" id="RU003860"/>
    </source>
</evidence>
<name>A0A172Y9G4_9CAUL</name>
<evidence type="ECO:0000313" key="2">
    <source>
        <dbReference type="EMBL" id="ANF55869.1"/>
    </source>
</evidence>
<dbReference type="Pfam" id="PF01722">
    <property type="entry name" value="BolA"/>
    <property type="match status" value="1"/>
</dbReference>
<keyword evidence="3" id="KW-1185">Reference proteome</keyword>
<dbReference type="InterPro" id="IPR002634">
    <property type="entry name" value="BolA"/>
</dbReference>
<gene>
    <name evidence="2" type="ORF">DA69_04720</name>
</gene>
<accession>A0A172Y9G4</accession>
<dbReference type="OrthoDB" id="9811118at2"/>
<protein>
    <submittedName>
        <fullName evidence="2">Transcriptional regulator</fullName>
    </submittedName>
</protein>
<dbReference type="InterPro" id="IPR036065">
    <property type="entry name" value="BolA-like_sf"/>
</dbReference>
<organism evidence="2 3">
    <name type="scientific">Brevundimonas naejangsanensis</name>
    <dbReference type="NCBI Taxonomy" id="588932"/>
    <lineage>
        <taxon>Bacteria</taxon>
        <taxon>Pseudomonadati</taxon>
        <taxon>Pseudomonadota</taxon>
        <taxon>Alphaproteobacteria</taxon>
        <taxon>Caulobacterales</taxon>
        <taxon>Caulobacteraceae</taxon>
        <taxon>Brevundimonas</taxon>
    </lineage>
</organism>
<reference evidence="2 3" key="1">
    <citation type="journal article" date="2014" name="Genome Announc.">
        <title>Genome Sequence of a Promising Hydrogen-Producing Facultative Anaerobic Bacterium, Brevundimonas naejangsanensis Strain B1.</title>
        <authorList>
            <person name="Su H."/>
            <person name="Zhang T."/>
            <person name="Bao M."/>
            <person name="Jiang Y."/>
            <person name="Wang Y."/>
            <person name="Tan T."/>
        </authorList>
    </citation>
    <scope>NUCLEOTIDE SEQUENCE [LARGE SCALE GENOMIC DNA]</scope>
    <source>
        <strain evidence="2 3">B1</strain>
    </source>
</reference>
<dbReference type="PANTHER" id="PTHR46230">
    <property type="match status" value="1"/>
</dbReference>
<comment type="similarity">
    <text evidence="1">Belongs to the BolA/IbaG family.</text>
</comment>
<dbReference type="KEGG" id="bne:DA69_04720"/>
<dbReference type="eggNOG" id="COG0271">
    <property type="taxonomic scope" value="Bacteria"/>
</dbReference>
<dbReference type="GO" id="GO:0016226">
    <property type="term" value="P:iron-sulfur cluster assembly"/>
    <property type="evidence" value="ECO:0007669"/>
    <property type="project" value="TreeGrafter"/>
</dbReference>
<dbReference type="SUPFAM" id="SSF82657">
    <property type="entry name" value="BolA-like"/>
    <property type="match status" value="1"/>
</dbReference>
<dbReference type="AlphaFoldDB" id="A0A172Y9G4"/>
<dbReference type="EMBL" id="CP015614">
    <property type="protein sequence ID" value="ANF55869.1"/>
    <property type="molecule type" value="Genomic_DNA"/>
</dbReference>
<dbReference type="RefSeq" id="WP_025977215.1">
    <property type="nucleotide sequence ID" value="NZ_CP015614.1"/>
</dbReference>
<dbReference type="STRING" id="588932.DA69_04720"/>
<dbReference type="Proteomes" id="UP000077603">
    <property type="component" value="Chromosome"/>
</dbReference>
<dbReference type="Gene3D" id="3.30.300.90">
    <property type="entry name" value="BolA-like"/>
    <property type="match status" value="1"/>
</dbReference>
<sequence length="99" mass="10538">MSNGPVATIIREKLTAAFAPSVIELEDDSWKHAGHHHEGGIDAQDGGESHFQLRIVSTAFEGMNRVARQRAVNTALKDELSGPVHALSIRAQTPGEAAG</sequence>
<evidence type="ECO:0000313" key="3">
    <source>
        <dbReference type="Proteomes" id="UP000077603"/>
    </source>
</evidence>
<dbReference type="PIRSF" id="PIRSF003113">
    <property type="entry name" value="BolA"/>
    <property type="match status" value="1"/>
</dbReference>